<dbReference type="RefSeq" id="WP_310027286.1">
    <property type="nucleotide sequence ID" value="NZ_JAVDVI010000012.1"/>
</dbReference>
<accession>A0ABU1TS22</accession>
<dbReference type="Proteomes" id="UP001255185">
    <property type="component" value="Unassembled WGS sequence"/>
</dbReference>
<feature type="signal peptide" evidence="1">
    <location>
        <begin position="1"/>
        <end position="20"/>
    </location>
</feature>
<feature type="chain" id="PRO_5047258061" description="Lipoprotein" evidence="1">
    <location>
        <begin position="21"/>
        <end position="145"/>
    </location>
</feature>
<comment type="caution">
    <text evidence="2">The sequence shown here is derived from an EMBL/GenBank/DDBJ whole genome shotgun (WGS) entry which is preliminary data.</text>
</comment>
<evidence type="ECO:0000313" key="2">
    <source>
        <dbReference type="EMBL" id="MDR6968677.1"/>
    </source>
</evidence>
<protein>
    <recommendedName>
        <fullName evidence="4">Lipoprotein</fullName>
    </recommendedName>
</protein>
<name>A0ABU1TS22_9FLAO</name>
<organism evidence="2 3">
    <name type="scientific">Flavobacterium arsenatis</name>
    <dbReference type="NCBI Taxonomy" id="1484332"/>
    <lineage>
        <taxon>Bacteria</taxon>
        <taxon>Pseudomonadati</taxon>
        <taxon>Bacteroidota</taxon>
        <taxon>Flavobacteriia</taxon>
        <taxon>Flavobacteriales</taxon>
        <taxon>Flavobacteriaceae</taxon>
        <taxon>Flavobacterium</taxon>
    </lineage>
</organism>
<evidence type="ECO:0000256" key="1">
    <source>
        <dbReference type="SAM" id="SignalP"/>
    </source>
</evidence>
<sequence length="145" mass="16669">MKKIALLLLAVITISSCSLEENNEPQFYYEVLPVESFVVPQSVRVGENYEILMTYKRPSNCHVYEGCYYKTEGYTTIVGIQTYVLDNPDCQELSLENQQPLETSFIFTVEGIQNSIQPYIFKFYKGKDSNGNDIFEEVSIPVTYN</sequence>
<dbReference type="EMBL" id="JAVDVI010000012">
    <property type="protein sequence ID" value="MDR6968677.1"/>
    <property type="molecule type" value="Genomic_DNA"/>
</dbReference>
<keyword evidence="3" id="KW-1185">Reference proteome</keyword>
<gene>
    <name evidence="2" type="ORF">J2X31_002703</name>
</gene>
<keyword evidence="1" id="KW-0732">Signal</keyword>
<evidence type="ECO:0008006" key="4">
    <source>
        <dbReference type="Google" id="ProtNLM"/>
    </source>
</evidence>
<evidence type="ECO:0000313" key="3">
    <source>
        <dbReference type="Proteomes" id="UP001255185"/>
    </source>
</evidence>
<reference evidence="2 3" key="1">
    <citation type="submission" date="2023-07" db="EMBL/GenBank/DDBJ databases">
        <title>Sorghum-associated microbial communities from plants grown in Nebraska, USA.</title>
        <authorList>
            <person name="Schachtman D."/>
        </authorList>
    </citation>
    <scope>NUCLEOTIDE SEQUENCE [LARGE SCALE GENOMIC DNA]</scope>
    <source>
        <strain evidence="2 3">3773</strain>
    </source>
</reference>
<proteinExistence type="predicted"/>
<dbReference type="PROSITE" id="PS51257">
    <property type="entry name" value="PROKAR_LIPOPROTEIN"/>
    <property type="match status" value="1"/>
</dbReference>